<dbReference type="AlphaFoldDB" id="A0AAN9BRZ4"/>
<sequence>MGETQPQEPEVLISFAEGTEQTTSCPKERRNGKWNIFEGIDTAVQEKLGLSQEIVRHLVAGADDTVSERLSQLATHLTRESADDSCKCERARIYRSFSASVGEEMQSALQNGHRRNAVGNLFDILAPAQKLMLVERIQEQLDGLNCLCDASSNCSSTNSNSDVLLSLSDFTSPISSPTSSAATSPRTPNEIISCP</sequence>
<reference evidence="2 3" key="1">
    <citation type="submission" date="2024-02" db="EMBL/GenBank/DDBJ databases">
        <title>Chromosome-scale genome assembly of the rough periwinkle Littorina saxatilis.</title>
        <authorList>
            <person name="De Jode A."/>
            <person name="Faria R."/>
            <person name="Formenti G."/>
            <person name="Sims Y."/>
            <person name="Smith T.P."/>
            <person name="Tracey A."/>
            <person name="Wood J.M.D."/>
            <person name="Zagrodzka Z.B."/>
            <person name="Johannesson K."/>
            <person name="Butlin R.K."/>
            <person name="Leder E.H."/>
        </authorList>
    </citation>
    <scope>NUCLEOTIDE SEQUENCE [LARGE SCALE GENOMIC DNA]</scope>
    <source>
        <strain evidence="2">Snail1</strain>
        <tissue evidence="2">Muscle</tissue>
    </source>
</reference>
<proteinExistence type="predicted"/>
<comment type="caution">
    <text evidence="2">The sequence shown here is derived from an EMBL/GenBank/DDBJ whole genome shotgun (WGS) entry which is preliminary data.</text>
</comment>
<accession>A0AAN9BRZ4</accession>
<protein>
    <submittedName>
        <fullName evidence="2">Uncharacterized protein</fullName>
    </submittedName>
</protein>
<dbReference type="Proteomes" id="UP001374579">
    <property type="component" value="Unassembled WGS sequence"/>
</dbReference>
<evidence type="ECO:0000256" key="1">
    <source>
        <dbReference type="SAM" id="MobiDB-lite"/>
    </source>
</evidence>
<evidence type="ECO:0000313" key="2">
    <source>
        <dbReference type="EMBL" id="KAK7110677.1"/>
    </source>
</evidence>
<dbReference type="EMBL" id="JBAMIC010000003">
    <property type="protein sequence ID" value="KAK7110677.1"/>
    <property type="molecule type" value="Genomic_DNA"/>
</dbReference>
<name>A0AAN9BRZ4_9CAEN</name>
<feature type="region of interest" description="Disordered" evidence="1">
    <location>
        <begin position="175"/>
        <end position="195"/>
    </location>
</feature>
<organism evidence="2 3">
    <name type="scientific">Littorina saxatilis</name>
    <dbReference type="NCBI Taxonomy" id="31220"/>
    <lineage>
        <taxon>Eukaryota</taxon>
        <taxon>Metazoa</taxon>
        <taxon>Spiralia</taxon>
        <taxon>Lophotrochozoa</taxon>
        <taxon>Mollusca</taxon>
        <taxon>Gastropoda</taxon>
        <taxon>Caenogastropoda</taxon>
        <taxon>Littorinimorpha</taxon>
        <taxon>Littorinoidea</taxon>
        <taxon>Littorinidae</taxon>
        <taxon>Littorina</taxon>
    </lineage>
</organism>
<feature type="compositionally biased region" description="Low complexity" evidence="1">
    <location>
        <begin position="175"/>
        <end position="188"/>
    </location>
</feature>
<keyword evidence="3" id="KW-1185">Reference proteome</keyword>
<evidence type="ECO:0000313" key="3">
    <source>
        <dbReference type="Proteomes" id="UP001374579"/>
    </source>
</evidence>
<gene>
    <name evidence="2" type="ORF">V1264_014512</name>
</gene>